<evidence type="ECO:0000256" key="12">
    <source>
        <dbReference type="ARBA" id="ARBA00023235"/>
    </source>
</evidence>
<evidence type="ECO:0000259" key="20">
    <source>
        <dbReference type="Pfam" id="PF21237"/>
    </source>
</evidence>
<dbReference type="AlphaFoldDB" id="A0A667Y5D4"/>
<dbReference type="FunFam" id="3.30.70.3190:FF:000001">
    <property type="entry name" value="tRNA pseudouridine synthase Pus10"/>
    <property type="match status" value="1"/>
</dbReference>
<reference evidence="22" key="2">
    <citation type="submission" date="2025-08" db="UniProtKB">
        <authorList>
            <consortium name="Ensembl"/>
        </authorList>
    </citation>
    <scope>IDENTIFICATION</scope>
</reference>
<dbReference type="GO" id="GO:0005634">
    <property type="term" value="C:nucleus"/>
    <property type="evidence" value="ECO:0007669"/>
    <property type="project" value="UniProtKB-SubCell"/>
</dbReference>
<sequence length="478" mass="53320">MLPLKDKDKPLVQKLLAAGCCARCVLRFCCVGLHAAYRQPCQDSLKELQAFVSDAENGKSEQAAAPEPAEGNSTSHDALEQSVSEAQADGASRVCVCCLGILQQLSEHTQAVKVCVAVKAENYEFDSLVLSVSLPAQLCVREVSVYVCVCVCLLGCVFCWFQSVFEVGVEFTHPETDADCHFLVCSPSLQSVFTRMAVVKALEKIPADKFLKHYPCPPPRPAGSCSFQDVQCLHVAVFVAGRYNKFCRSLPQTPWVIDGERRMESSVEELIAAPILSAFRADGFNFSSSGREDVDVRTLGNGRPFAMELLNPHRSRLSRAEMKQLQEAINKSSDKIRVRDLQIVTREATGRMKEGEEEKTKSYTALVWTQKPVQKDDIAFLDEIKELSIDQKTPLRVLHRRALAVRQRLVHSMSTRLLDPHHFYLSLKTQAGTYIKEFVHGDFGRTKPNLCELLKTDTDILELDVESVDVDWPPAIPE</sequence>
<evidence type="ECO:0000256" key="1">
    <source>
        <dbReference type="ARBA" id="ARBA00004123"/>
    </source>
</evidence>
<dbReference type="InterPro" id="IPR039894">
    <property type="entry name" value="Pus10-like"/>
</dbReference>
<dbReference type="GO" id="GO:0003723">
    <property type="term" value="F:RNA binding"/>
    <property type="evidence" value="ECO:0007669"/>
    <property type="project" value="InterPro"/>
</dbReference>
<evidence type="ECO:0000256" key="13">
    <source>
        <dbReference type="ARBA" id="ARBA00023242"/>
    </source>
</evidence>
<dbReference type="PANTHER" id="PTHR21568">
    <property type="entry name" value="TRNA PSEUDOURIDINE SYNTHASE PUS10"/>
    <property type="match status" value="1"/>
</dbReference>
<keyword evidence="10" id="KW-0175">Coiled coil</keyword>
<evidence type="ECO:0000256" key="7">
    <source>
        <dbReference type="ARBA" id="ARBA00022694"/>
    </source>
</evidence>
<dbReference type="InterPro" id="IPR048742">
    <property type="entry name" value="Pus10_N_euk"/>
</dbReference>
<reference evidence="22" key="1">
    <citation type="submission" date="2019-06" db="EMBL/GenBank/DDBJ databases">
        <authorList>
            <consortium name="Wellcome Sanger Institute Data Sharing"/>
        </authorList>
    </citation>
    <scope>NUCLEOTIDE SEQUENCE [LARGE SCALE GENOMIC DNA]</scope>
</reference>
<evidence type="ECO:0000256" key="16">
    <source>
        <dbReference type="ARBA" id="ARBA00069883"/>
    </source>
</evidence>
<evidence type="ECO:0000256" key="10">
    <source>
        <dbReference type="ARBA" id="ARBA00023054"/>
    </source>
</evidence>
<keyword evidence="12" id="KW-0413">Isomerase</keyword>
<keyword evidence="13" id="KW-0539">Nucleus</keyword>
<evidence type="ECO:0000256" key="6">
    <source>
        <dbReference type="ARBA" id="ARBA00022490"/>
    </source>
</evidence>
<evidence type="ECO:0000256" key="5">
    <source>
        <dbReference type="ARBA" id="ARBA00012787"/>
    </source>
</evidence>
<evidence type="ECO:0000256" key="11">
    <source>
        <dbReference type="ARBA" id="ARBA00023128"/>
    </source>
</evidence>
<keyword evidence="23" id="KW-1185">Reference proteome</keyword>
<dbReference type="GO" id="GO:0046872">
    <property type="term" value="F:metal ion binding"/>
    <property type="evidence" value="ECO:0007669"/>
    <property type="project" value="UniProtKB-KW"/>
</dbReference>
<dbReference type="Pfam" id="PF21237">
    <property type="entry name" value="Pus10_N_euk"/>
    <property type="match status" value="2"/>
</dbReference>
<keyword evidence="11" id="KW-0496">Mitochondrion</keyword>
<dbReference type="GO" id="GO:0160148">
    <property type="term" value="F:tRNA pseudouridine(55) synthase activity"/>
    <property type="evidence" value="ECO:0007669"/>
    <property type="project" value="UniProtKB-EC"/>
</dbReference>
<evidence type="ECO:0000256" key="2">
    <source>
        <dbReference type="ARBA" id="ARBA00004173"/>
    </source>
</evidence>
<dbReference type="Proteomes" id="UP000472263">
    <property type="component" value="Chromosome 1"/>
</dbReference>
<evidence type="ECO:0000256" key="15">
    <source>
        <dbReference type="ARBA" id="ARBA00052161"/>
    </source>
</evidence>
<protein>
    <recommendedName>
        <fullName evidence="16">tRNA pseudouridine synthase Pus10</fullName>
        <ecNumber evidence="5">5.4.99.25</ecNumber>
    </recommendedName>
    <alternativeName>
        <fullName evidence="19">tRNA pseudouridine 55 synthase</fullName>
    </alternativeName>
    <alternativeName>
        <fullName evidence="17">tRNA pseudouridylate synthase</fullName>
    </alternativeName>
    <alternativeName>
        <fullName evidence="18">tRNA-uridine isomerase</fullName>
    </alternativeName>
</protein>
<dbReference type="GO" id="GO:0031119">
    <property type="term" value="P:tRNA pseudouridine synthesis"/>
    <property type="evidence" value="ECO:0007669"/>
    <property type="project" value="UniProtKB-ARBA"/>
</dbReference>
<dbReference type="PANTHER" id="PTHR21568:SF0">
    <property type="entry name" value="TRNA PSEUDOURIDINE SYNTHASE PUS10"/>
    <property type="match status" value="1"/>
</dbReference>
<feature type="domain" description="Pus10 N-terminal eukaryotes" evidence="20">
    <location>
        <begin position="95"/>
        <end position="149"/>
    </location>
</feature>
<evidence type="ECO:0000313" key="23">
    <source>
        <dbReference type="Proteomes" id="UP000472263"/>
    </source>
</evidence>
<dbReference type="InterPro" id="IPR048741">
    <property type="entry name" value="Pus10-like_C"/>
</dbReference>
<dbReference type="Gene3D" id="1.10.10.2050">
    <property type="match status" value="1"/>
</dbReference>
<evidence type="ECO:0000256" key="8">
    <source>
        <dbReference type="ARBA" id="ARBA00022723"/>
    </source>
</evidence>
<keyword evidence="8" id="KW-0479">Metal-binding</keyword>
<dbReference type="InterPro" id="IPR020103">
    <property type="entry name" value="PsdUridine_synth_cat_dom_sf"/>
</dbReference>
<evidence type="ECO:0000256" key="18">
    <source>
        <dbReference type="ARBA" id="ARBA00079393"/>
    </source>
</evidence>
<comment type="catalytic activity">
    <reaction evidence="15">
        <text>uridine(54) in tRNA = pseudouridine(54) in tRNA</text>
        <dbReference type="Rhea" id="RHEA:57876"/>
        <dbReference type="Rhea" id="RHEA-COMP:10193"/>
        <dbReference type="Rhea" id="RHEA-COMP:14141"/>
        <dbReference type="ChEBI" id="CHEBI:65314"/>
        <dbReference type="ChEBI" id="CHEBI:65315"/>
    </reaction>
    <physiologicalReaction direction="left-to-right" evidence="15">
        <dbReference type="Rhea" id="RHEA:57877"/>
    </physiologicalReaction>
</comment>
<comment type="catalytic activity">
    <reaction evidence="14">
        <text>uridine(55) in tRNA = pseudouridine(55) in tRNA</text>
        <dbReference type="Rhea" id="RHEA:42532"/>
        <dbReference type="Rhea" id="RHEA-COMP:10101"/>
        <dbReference type="Rhea" id="RHEA-COMP:10102"/>
        <dbReference type="ChEBI" id="CHEBI:65314"/>
        <dbReference type="ChEBI" id="CHEBI:65315"/>
        <dbReference type="EC" id="5.4.99.25"/>
    </reaction>
    <physiologicalReaction direction="left-to-right" evidence="14">
        <dbReference type="Rhea" id="RHEA:42533"/>
    </physiologicalReaction>
</comment>
<dbReference type="GO" id="GO:0005739">
    <property type="term" value="C:mitochondrion"/>
    <property type="evidence" value="ECO:0007669"/>
    <property type="project" value="UniProtKB-SubCell"/>
</dbReference>
<dbReference type="Pfam" id="PF21238">
    <property type="entry name" value="Pus10_C"/>
    <property type="match status" value="1"/>
</dbReference>
<dbReference type="EC" id="5.4.99.25" evidence="5"/>
<dbReference type="Ensembl" id="ENSMMDT00005025744.1">
    <property type="protein sequence ID" value="ENSMMDP00005025210.1"/>
    <property type="gene ID" value="ENSMMDG00005012020.1"/>
</dbReference>
<feature type="domain" description="Pus10-like C-terminal" evidence="21">
    <location>
        <begin position="238"/>
        <end position="469"/>
    </location>
</feature>
<name>A0A667Y5D4_9TELE</name>
<keyword evidence="9" id="KW-0862">Zinc</keyword>
<evidence type="ECO:0000256" key="4">
    <source>
        <dbReference type="ARBA" id="ARBA00009652"/>
    </source>
</evidence>
<dbReference type="FunFam" id="3.30.70.2510:FF:000001">
    <property type="entry name" value="tRNA pseudouridine synthase Pus10"/>
    <property type="match status" value="1"/>
</dbReference>
<dbReference type="Gene3D" id="3.30.70.2510">
    <property type="match status" value="1"/>
</dbReference>
<evidence type="ECO:0000259" key="21">
    <source>
        <dbReference type="Pfam" id="PF21238"/>
    </source>
</evidence>
<feature type="domain" description="Pus10 N-terminal eukaryotes" evidence="20">
    <location>
        <begin position="162"/>
        <end position="232"/>
    </location>
</feature>
<keyword evidence="7" id="KW-0819">tRNA processing</keyword>
<keyword evidence="6" id="KW-0963">Cytoplasm</keyword>
<dbReference type="SUPFAM" id="SSF55120">
    <property type="entry name" value="Pseudouridine synthase"/>
    <property type="match status" value="1"/>
</dbReference>
<reference evidence="22" key="3">
    <citation type="submission" date="2025-09" db="UniProtKB">
        <authorList>
            <consortium name="Ensembl"/>
        </authorList>
    </citation>
    <scope>IDENTIFICATION</scope>
</reference>
<evidence type="ECO:0000256" key="3">
    <source>
        <dbReference type="ARBA" id="ARBA00004496"/>
    </source>
</evidence>
<accession>A0A667Y5D4</accession>
<comment type="subcellular location">
    <subcellularLocation>
        <location evidence="3">Cytoplasm</location>
    </subcellularLocation>
    <subcellularLocation>
        <location evidence="2">Mitochondrion</location>
    </subcellularLocation>
    <subcellularLocation>
        <location evidence="1">Nucleus</location>
    </subcellularLocation>
</comment>
<organism evidence="22 23">
    <name type="scientific">Myripristis murdjan</name>
    <name type="common">pinecone soldierfish</name>
    <dbReference type="NCBI Taxonomy" id="586833"/>
    <lineage>
        <taxon>Eukaryota</taxon>
        <taxon>Metazoa</taxon>
        <taxon>Chordata</taxon>
        <taxon>Craniata</taxon>
        <taxon>Vertebrata</taxon>
        <taxon>Euteleostomi</taxon>
        <taxon>Actinopterygii</taxon>
        <taxon>Neopterygii</taxon>
        <taxon>Teleostei</taxon>
        <taxon>Neoteleostei</taxon>
        <taxon>Acanthomorphata</taxon>
        <taxon>Holocentriformes</taxon>
        <taxon>Holocentridae</taxon>
        <taxon>Myripristis</taxon>
    </lineage>
</organism>
<dbReference type="FunFam" id="1.10.10.2050:FF:000001">
    <property type="entry name" value="putative tRNA pseudouridine synthase Pus10"/>
    <property type="match status" value="1"/>
</dbReference>
<evidence type="ECO:0000256" key="19">
    <source>
        <dbReference type="ARBA" id="ARBA00083669"/>
    </source>
</evidence>
<evidence type="ECO:0000256" key="9">
    <source>
        <dbReference type="ARBA" id="ARBA00022833"/>
    </source>
</evidence>
<dbReference type="NCBIfam" id="TIGR01213">
    <property type="entry name" value="pseudo_Pus10arc"/>
    <property type="match status" value="1"/>
</dbReference>
<evidence type="ECO:0000256" key="14">
    <source>
        <dbReference type="ARBA" id="ARBA00051710"/>
    </source>
</evidence>
<dbReference type="GeneTree" id="ENSGT00390000007529"/>
<dbReference type="Gene3D" id="3.30.70.3190">
    <property type="match status" value="1"/>
</dbReference>
<proteinExistence type="inferred from homology"/>
<evidence type="ECO:0000313" key="22">
    <source>
        <dbReference type="Ensembl" id="ENSMMDP00005025210.1"/>
    </source>
</evidence>
<evidence type="ECO:0000256" key="17">
    <source>
        <dbReference type="ARBA" id="ARBA00075270"/>
    </source>
</evidence>
<comment type="similarity">
    <text evidence="4">Belongs to the pseudouridine synthase Pus10 family.</text>
</comment>
<gene>
    <name evidence="22" type="primary">pus10</name>
</gene>